<name>A0A9D4A069_9ROSI</name>
<protein>
    <recommendedName>
        <fullName evidence="3">RNase H type-1 domain-containing protein</fullName>
    </recommendedName>
</protein>
<comment type="caution">
    <text evidence="1">The sequence shown here is derived from an EMBL/GenBank/DDBJ whole genome shotgun (WGS) entry which is preliminary data.</text>
</comment>
<sequence>MRIWKNRNLYIFQGKPWSSKDIVQSSVSSAIQLHTSSQEVPSVYLGQASDTNITKERVYLNIDGAVQLDSGLVATGGLVRDKEGNWIVGFHRFLGNCSVFDAELWGKLAQRRGFD</sequence>
<organism evidence="1 2">
    <name type="scientific">Gossypium stocksii</name>
    <dbReference type="NCBI Taxonomy" id="47602"/>
    <lineage>
        <taxon>Eukaryota</taxon>
        <taxon>Viridiplantae</taxon>
        <taxon>Streptophyta</taxon>
        <taxon>Embryophyta</taxon>
        <taxon>Tracheophyta</taxon>
        <taxon>Spermatophyta</taxon>
        <taxon>Magnoliopsida</taxon>
        <taxon>eudicotyledons</taxon>
        <taxon>Gunneridae</taxon>
        <taxon>Pentapetalae</taxon>
        <taxon>rosids</taxon>
        <taxon>malvids</taxon>
        <taxon>Malvales</taxon>
        <taxon>Malvaceae</taxon>
        <taxon>Malvoideae</taxon>
        <taxon>Gossypium</taxon>
    </lineage>
</organism>
<proteinExistence type="predicted"/>
<dbReference type="PANTHER" id="PTHR47723">
    <property type="entry name" value="OS05G0353850 PROTEIN"/>
    <property type="match status" value="1"/>
</dbReference>
<accession>A0A9D4A069</accession>
<dbReference type="InterPro" id="IPR044730">
    <property type="entry name" value="RNase_H-like_dom_plant"/>
</dbReference>
<dbReference type="InterPro" id="IPR053151">
    <property type="entry name" value="RNase_H-like"/>
</dbReference>
<dbReference type="EMBL" id="JAIQCV010000007">
    <property type="protein sequence ID" value="KAH1079972.1"/>
    <property type="molecule type" value="Genomic_DNA"/>
</dbReference>
<dbReference type="CDD" id="cd06222">
    <property type="entry name" value="RNase_H_like"/>
    <property type="match status" value="1"/>
</dbReference>
<reference evidence="1 2" key="1">
    <citation type="journal article" date="2021" name="Plant Biotechnol. J.">
        <title>Multi-omics assisted identification of the key and species-specific regulatory components of drought-tolerant mechanisms in Gossypium stocksii.</title>
        <authorList>
            <person name="Yu D."/>
            <person name="Ke L."/>
            <person name="Zhang D."/>
            <person name="Wu Y."/>
            <person name="Sun Y."/>
            <person name="Mei J."/>
            <person name="Sun J."/>
            <person name="Sun Y."/>
        </authorList>
    </citation>
    <scope>NUCLEOTIDE SEQUENCE [LARGE SCALE GENOMIC DNA]</scope>
    <source>
        <strain evidence="2">cv. E1</strain>
        <tissue evidence="1">Leaf</tissue>
    </source>
</reference>
<evidence type="ECO:0000313" key="1">
    <source>
        <dbReference type="EMBL" id="KAH1079972.1"/>
    </source>
</evidence>
<evidence type="ECO:0008006" key="3">
    <source>
        <dbReference type="Google" id="ProtNLM"/>
    </source>
</evidence>
<dbReference type="Proteomes" id="UP000828251">
    <property type="component" value="Unassembled WGS sequence"/>
</dbReference>
<dbReference type="PANTHER" id="PTHR47723:SF19">
    <property type="entry name" value="POLYNUCLEOTIDYL TRANSFERASE, RIBONUCLEASE H-LIKE SUPERFAMILY PROTEIN"/>
    <property type="match status" value="1"/>
</dbReference>
<gene>
    <name evidence="1" type="ORF">J1N35_019733</name>
</gene>
<dbReference type="AlphaFoldDB" id="A0A9D4A069"/>
<dbReference type="OrthoDB" id="961708at2759"/>
<evidence type="ECO:0000313" key="2">
    <source>
        <dbReference type="Proteomes" id="UP000828251"/>
    </source>
</evidence>
<keyword evidence="2" id="KW-1185">Reference proteome</keyword>